<keyword evidence="2" id="KW-1185">Reference proteome</keyword>
<protein>
    <submittedName>
        <fullName evidence="1">Uncharacterized protein</fullName>
    </submittedName>
</protein>
<dbReference type="EMBL" id="JBBKAJ010000022">
    <property type="protein sequence ID" value="MEJ8632968.1"/>
    <property type="molecule type" value="Genomic_DNA"/>
</dbReference>
<proteinExistence type="predicted"/>
<comment type="caution">
    <text evidence="1">The sequence shown here is derived from an EMBL/GenBank/DDBJ whole genome shotgun (WGS) entry which is preliminary data.</text>
</comment>
<accession>A0ACC6PNN9</accession>
<organism evidence="1 2">
    <name type="scientific">Streptomyces achmelvichensis</name>
    <dbReference type="NCBI Taxonomy" id="3134111"/>
    <lineage>
        <taxon>Bacteria</taxon>
        <taxon>Bacillati</taxon>
        <taxon>Actinomycetota</taxon>
        <taxon>Actinomycetes</taxon>
        <taxon>Kitasatosporales</taxon>
        <taxon>Streptomycetaceae</taxon>
        <taxon>Streptomyces</taxon>
    </lineage>
</organism>
<evidence type="ECO:0000313" key="2">
    <source>
        <dbReference type="Proteomes" id="UP001377168"/>
    </source>
</evidence>
<gene>
    <name evidence="1" type="ORF">WKI67_06130</name>
</gene>
<sequence length="78" mass="8429">MRRRTVSRWATAAVLLAAVVAVAAWRSAAGAPPPGTEPDSGSTRSDVLPNPDEVDEVRDYWTPERMKDARPAPMPEDG</sequence>
<evidence type="ECO:0000313" key="1">
    <source>
        <dbReference type="EMBL" id="MEJ8632968.1"/>
    </source>
</evidence>
<dbReference type="Proteomes" id="UP001377168">
    <property type="component" value="Unassembled WGS sequence"/>
</dbReference>
<reference evidence="1" key="1">
    <citation type="submission" date="2024-03" db="EMBL/GenBank/DDBJ databases">
        <title>Novel Streptomyces species of biotechnological and ecological value are a feature of Machair soil.</title>
        <authorList>
            <person name="Prole J.R."/>
            <person name="Goodfellow M."/>
            <person name="Allenby N."/>
            <person name="Ward A.C."/>
        </authorList>
    </citation>
    <scope>NUCLEOTIDE SEQUENCE</scope>
    <source>
        <strain evidence="1">MS2.AVA.5</strain>
    </source>
</reference>
<name>A0ACC6PNN9_9ACTN</name>